<dbReference type="Proteomes" id="UP001273505">
    <property type="component" value="Unassembled WGS sequence"/>
</dbReference>
<dbReference type="EMBL" id="JAXAFO010000012">
    <property type="protein sequence ID" value="MDX6849424.1"/>
    <property type="molecule type" value="Genomic_DNA"/>
</dbReference>
<dbReference type="InterPro" id="IPR017853">
    <property type="entry name" value="GH"/>
</dbReference>
<keyword evidence="1 3" id="KW-0378">Hydrolase</keyword>
<feature type="active site" description="Proton donor" evidence="3">
    <location>
        <position position="122"/>
    </location>
</feature>
<comment type="caution">
    <text evidence="5">The sequence shown here is derived from an EMBL/GenBank/DDBJ whole genome shotgun (WGS) entry which is preliminary data.</text>
</comment>
<dbReference type="Gene3D" id="3.20.20.80">
    <property type="entry name" value="Glycosidases"/>
    <property type="match status" value="1"/>
</dbReference>
<keyword evidence="2 3" id="KW-0326">Glycosidase</keyword>
<accession>A0ABU4RXN3</accession>
<evidence type="ECO:0000256" key="3">
    <source>
        <dbReference type="PROSITE-ProRule" id="PRU01353"/>
    </source>
</evidence>
<sequence>MTHDTRIAAGVIEGFFGRCWTWQNRRELASFLKSRRLSFYLYAPKADKHLRSQWRAPHSSRDWQQLHLTREAYRAAGVDFGVGLSPLDLCSHAGVADTAALDKKLEQLNTLNLDYLALLFDDMRGDMPQLAERQSALANRAADTSNARRIILCPTYYSTDPILEKVFGTAPPNYLEDIGAGLDAAIDIFWTGPKVCSDSYPQQHLREITERLGRKPFLWDNYPVNDGAVRSKHLYLEAPGADRADAAPLVSGIAANPMNQFFASLPALASLGRAVSDEHYEQDTATRETLFSLYPDELANHLIDDIPNLQTLGLDGLSEQQKQLLIERYSSQQHSSPITKEICEWLQGGYKFDPNCLTE</sequence>
<evidence type="ECO:0000259" key="4">
    <source>
        <dbReference type="PROSITE" id="PS52009"/>
    </source>
</evidence>
<keyword evidence="6" id="KW-1185">Reference proteome</keyword>
<organism evidence="5 6">
    <name type="scientific">Gilvimarinus gilvus</name>
    <dbReference type="NCBI Taxonomy" id="3058038"/>
    <lineage>
        <taxon>Bacteria</taxon>
        <taxon>Pseudomonadati</taxon>
        <taxon>Pseudomonadota</taxon>
        <taxon>Gammaproteobacteria</taxon>
        <taxon>Cellvibrionales</taxon>
        <taxon>Cellvibrionaceae</taxon>
        <taxon>Gilvimarinus</taxon>
    </lineage>
</organism>
<comment type="similarity">
    <text evidence="3">Belongs to the glycosyl hydrolase 84 family.</text>
</comment>
<dbReference type="PANTHER" id="PTHR13170">
    <property type="entry name" value="O-GLCNACASE"/>
    <property type="match status" value="1"/>
</dbReference>
<dbReference type="PROSITE" id="PS52009">
    <property type="entry name" value="GH84"/>
    <property type="match status" value="1"/>
</dbReference>
<gene>
    <name evidence="5" type="ORF">SCD92_08640</name>
</gene>
<name>A0ABU4RXN3_9GAMM</name>
<dbReference type="Pfam" id="PF07555">
    <property type="entry name" value="NAGidase"/>
    <property type="match status" value="1"/>
</dbReference>
<evidence type="ECO:0000256" key="2">
    <source>
        <dbReference type="ARBA" id="ARBA00023295"/>
    </source>
</evidence>
<feature type="domain" description="GH84" evidence="4">
    <location>
        <begin position="7"/>
        <end position="279"/>
    </location>
</feature>
<dbReference type="InterPro" id="IPR011496">
    <property type="entry name" value="O-GlcNAcase_cat"/>
</dbReference>
<dbReference type="SUPFAM" id="SSF51445">
    <property type="entry name" value="(Trans)glycosidases"/>
    <property type="match status" value="1"/>
</dbReference>
<evidence type="ECO:0000256" key="1">
    <source>
        <dbReference type="ARBA" id="ARBA00022801"/>
    </source>
</evidence>
<dbReference type="InterPro" id="IPR051822">
    <property type="entry name" value="Glycosyl_Hydrolase_84"/>
</dbReference>
<evidence type="ECO:0000313" key="6">
    <source>
        <dbReference type="Proteomes" id="UP001273505"/>
    </source>
</evidence>
<protein>
    <submittedName>
        <fullName evidence="5">Beta-N-acetylglucosaminidase domain-containing protein</fullName>
    </submittedName>
</protein>
<dbReference type="PANTHER" id="PTHR13170:SF16">
    <property type="entry name" value="PROTEIN O-GLCNACASE"/>
    <property type="match status" value="1"/>
</dbReference>
<evidence type="ECO:0000313" key="5">
    <source>
        <dbReference type="EMBL" id="MDX6849424.1"/>
    </source>
</evidence>
<reference evidence="5 6" key="1">
    <citation type="submission" date="2023-11" db="EMBL/GenBank/DDBJ databases">
        <title>Gilvimarinus fulvus sp. nov., isolated from the surface of Kelp.</title>
        <authorList>
            <person name="Sun Y.Y."/>
            <person name="Gong Y."/>
            <person name="Du Z.J."/>
        </authorList>
    </citation>
    <scope>NUCLEOTIDE SEQUENCE [LARGE SCALE GENOMIC DNA]</scope>
    <source>
        <strain evidence="5 6">SDUM040013</strain>
    </source>
</reference>
<dbReference type="RefSeq" id="WP_302722879.1">
    <property type="nucleotide sequence ID" value="NZ_JAULRU010000570.1"/>
</dbReference>
<proteinExistence type="inferred from homology"/>